<dbReference type="RefSeq" id="WP_339393669.1">
    <property type="nucleotide sequence ID" value="NZ_BAAAAF010000015.1"/>
</dbReference>
<dbReference type="Proteomes" id="UP001498238">
    <property type="component" value="Unassembled WGS sequence"/>
</dbReference>
<keyword evidence="8" id="KW-0902">Two-component regulatory system</keyword>
<dbReference type="SUPFAM" id="SSF55874">
    <property type="entry name" value="ATPase domain of HSP90 chaperone/DNA topoisomerase II/histidine kinase"/>
    <property type="match status" value="1"/>
</dbReference>
<evidence type="ECO:0000259" key="10">
    <source>
        <dbReference type="Pfam" id="PF02518"/>
    </source>
</evidence>
<keyword evidence="6" id="KW-0418">Kinase</keyword>
<feature type="domain" description="Signal transduction histidine kinase subgroup 3 dimerisation and phosphoacceptor" evidence="11">
    <location>
        <begin position="192"/>
        <end position="256"/>
    </location>
</feature>
<feature type="transmembrane region" description="Helical" evidence="9">
    <location>
        <begin position="130"/>
        <end position="154"/>
    </location>
</feature>
<accession>A0ABN0SRD6</accession>
<dbReference type="CDD" id="cd16917">
    <property type="entry name" value="HATPase_UhpB-NarQ-NarX-like"/>
    <property type="match status" value="1"/>
</dbReference>
<evidence type="ECO:0000256" key="9">
    <source>
        <dbReference type="SAM" id="Phobius"/>
    </source>
</evidence>
<evidence type="ECO:0000313" key="12">
    <source>
        <dbReference type="EMBL" id="GAA0037012.1"/>
    </source>
</evidence>
<organism evidence="12 13">
    <name type="scientific">Brevibacterium metallidurans</name>
    <dbReference type="NCBI Taxonomy" id="1482676"/>
    <lineage>
        <taxon>Bacteria</taxon>
        <taxon>Bacillati</taxon>
        <taxon>Actinomycetota</taxon>
        <taxon>Actinomycetes</taxon>
        <taxon>Micrococcales</taxon>
        <taxon>Brevibacteriaceae</taxon>
        <taxon>Brevibacterium</taxon>
    </lineage>
</organism>
<dbReference type="PANTHER" id="PTHR24421">
    <property type="entry name" value="NITRATE/NITRITE SENSOR PROTEIN NARX-RELATED"/>
    <property type="match status" value="1"/>
</dbReference>
<dbReference type="EC" id="2.7.13.3" evidence="2"/>
<feature type="transmembrane region" description="Helical" evidence="9">
    <location>
        <begin position="18"/>
        <end position="41"/>
    </location>
</feature>
<evidence type="ECO:0000256" key="2">
    <source>
        <dbReference type="ARBA" id="ARBA00012438"/>
    </source>
</evidence>
<evidence type="ECO:0000256" key="6">
    <source>
        <dbReference type="ARBA" id="ARBA00022777"/>
    </source>
</evidence>
<evidence type="ECO:0000256" key="5">
    <source>
        <dbReference type="ARBA" id="ARBA00022741"/>
    </source>
</evidence>
<evidence type="ECO:0000313" key="13">
    <source>
        <dbReference type="Proteomes" id="UP001498238"/>
    </source>
</evidence>
<keyword evidence="9" id="KW-0472">Membrane</keyword>
<dbReference type="InterPro" id="IPR003594">
    <property type="entry name" value="HATPase_dom"/>
</dbReference>
<comment type="catalytic activity">
    <reaction evidence="1">
        <text>ATP + protein L-histidine = ADP + protein N-phospho-L-histidine.</text>
        <dbReference type="EC" id="2.7.13.3"/>
    </reaction>
</comment>
<dbReference type="Pfam" id="PF02518">
    <property type="entry name" value="HATPase_c"/>
    <property type="match status" value="1"/>
</dbReference>
<dbReference type="Gene3D" id="1.20.5.1930">
    <property type="match status" value="1"/>
</dbReference>
<proteinExistence type="predicted"/>
<comment type="caution">
    <text evidence="12">The sequence shown here is derived from an EMBL/GenBank/DDBJ whole genome shotgun (WGS) entry which is preliminary data.</text>
</comment>
<dbReference type="InterPro" id="IPR011712">
    <property type="entry name" value="Sig_transdc_His_kin_sub3_dim/P"/>
</dbReference>
<feature type="domain" description="Histidine kinase/HSP90-like ATPase" evidence="10">
    <location>
        <begin position="295"/>
        <end position="377"/>
    </location>
</feature>
<keyword evidence="4" id="KW-0808">Transferase</keyword>
<dbReference type="PANTHER" id="PTHR24421:SF10">
    <property type="entry name" value="NITRATE_NITRITE SENSOR PROTEIN NARQ"/>
    <property type="match status" value="1"/>
</dbReference>
<evidence type="ECO:0000256" key="3">
    <source>
        <dbReference type="ARBA" id="ARBA00022553"/>
    </source>
</evidence>
<keyword evidence="5" id="KW-0547">Nucleotide-binding</keyword>
<evidence type="ECO:0000259" key="11">
    <source>
        <dbReference type="Pfam" id="PF07730"/>
    </source>
</evidence>
<feature type="transmembrane region" description="Helical" evidence="9">
    <location>
        <begin position="77"/>
        <end position="100"/>
    </location>
</feature>
<evidence type="ECO:0000256" key="4">
    <source>
        <dbReference type="ARBA" id="ARBA00022679"/>
    </source>
</evidence>
<evidence type="ECO:0000256" key="8">
    <source>
        <dbReference type="ARBA" id="ARBA00023012"/>
    </source>
</evidence>
<name>A0ABN0SRD6_9MICO</name>
<sequence>MPWPATIPREPRMFARRWVLSVLGVLWGGLLCLPLLLVSCLPLSTRFSRRILGWERSRQQRCFGIVLTGCAPRRGPVALTGLLALAAVIPVLNLLTGFVFVTVGSLLQGLFAGGGVTISFSLWTMSQPTILVGVLYGAANLIGAVVLAELANWLHGRIDASVAVVSRPNARHSRISELLTTRRGVVVAIDDERRRIERDLHDGVQQNVVSLSVLIARAQRATDPDKVSALLNSALVQSQDLIDEMREVAWRVYPTALDDQGLGSVLNRIADHCPVPVRILELPDRRLPQAVESAAYFFVREAVTNVVKHAGAQSITIRVHDGTDGLLAEVVDDGRGGADPTGSGLQGLARRVNALDGQLSIETATMKGTTVRAEIPYE</sequence>
<dbReference type="Gene3D" id="3.30.565.10">
    <property type="entry name" value="Histidine kinase-like ATPase, C-terminal domain"/>
    <property type="match status" value="1"/>
</dbReference>
<keyword evidence="9" id="KW-1133">Transmembrane helix</keyword>
<dbReference type="EMBL" id="BAAAAF010000015">
    <property type="protein sequence ID" value="GAA0037012.1"/>
    <property type="molecule type" value="Genomic_DNA"/>
</dbReference>
<reference evidence="12 13" key="1">
    <citation type="submission" date="2024-01" db="EMBL/GenBank/DDBJ databases">
        <title>Characterization of antibiotic resistant novel bacterial strains and their environmental applications.</title>
        <authorList>
            <person name="Manzoor S."/>
            <person name="Abbas S."/>
            <person name="Arshad M."/>
            <person name="Ahmed I."/>
        </authorList>
    </citation>
    <scope>NUCLEOTIDE SEQUENCE [LARGE SCALE GENOMIC DNA]</scope>
    <source>
        <strain evidence="12 13">NCCP-602</strain>
    </source>
</reference>
<keyword evidence="13" id="KW-1185">Reference proteome</keyword>
<dbReference type="InterPro" id="IPR036890">
    <property type="entry name" value="HATPase_C_sf"/>
</dbReference>
<evidence type="ECO:0000256" key="7">
    <source>
        <dbReference type="ARBA" id="ARBA00022840"/>
    </source>
</evidence>
<dbReference type="InterPro" id="IPR050482">
    <property type="entry name" value="Sensor_HK_TwoCompSys"/>
</dbReference>
<gene>
    <name evidence="12" type="ORF">NCCP602_29730</name>
</gene>
<keyword evidence="7" id="KW-0067">ATP-binding</keyword>
<dbReference type="Pfam" id="PF07730">
    <property type="entry name" value="HisKA_3"/>
    <property type="match status" value="1"/>
</dbReference>
<protein>
    <recommendedName>
        <fullName evidence="2">histidine kinase</fullName>
        <ecNumber evidence="2">2.7.13.3</ecNumber>
    </recommendedName>
</protein>
<keyword evidence="3" id="KW-0597">Phosphoprotein</keyword>
<keyword evidence="9" id="KW-0812">Transmembrane</keyword>
<evidence type="ECO:0000256" key="1">
    <source>
        <dbReference type="ARBA" id="ARBA00000085"/>
    </source>
</evidence>
<feature type="transmembrane region" description="Helical" evidence="9">
    <location>
        <begin position="106"/>
        <end position="123"/>
    </location>
</feature>